<sequence length="333" mass="38988">MRVYKLQPKAYGESEIERTAFEKDTRKLEPWYQVNGEKQREYAVCPACDNPIQIIGLYEELRHTDRPYGRHTGKRIKGFDYFEPENFEWCPYIRQNQSRGGNKKRGLEGISLKILGIVLTQFDRVIYIIRKETGIRVSAKIAVAMLESWIEAEGYLFYDATLRNIPWMFAYRSAGLSIYGQQIHADQVDLKQAIRTKIPAARFSESGHITQGPEYYSITWCFVDYQRKMENEDLIETVEFEVCDKDRNVVFSKTITFDPRYFFNLINFNKDPSKREPELIKKALEIYQQKFGKEVTQNIINLVGGFGNEMPESLMKGMMNEAFRSHKNIDPGR</sequence>
<evidence type="ECO:0000313" key="2">
    <source>
        <dbReference type="Proteomes" id="UP000233458"/>
    </source>
</evidence>
<organism evidence="1 2">
    <name type="scientific">Thalassospira marina</name>
    <dbReference type="NCBI Taxonomy" id="2048283"/>
    <lineage>
        <taxon>Bacteria</taxon>
        <taxon>Pseudomonadati</taxon>
        <taxon>Pseudomonadota</taxon>
        <taxon>Alphaproteobacteria</taxon>
        <taxon>Rhodospirillales</taxon>
        <taxon>Thalassospiraceae</taxon>
        <taxon>Thalassospira</taxon>
    </lineage>
</organism>
<dbReference type="RefSeq" id="WP_101283206.1">
    <property type="nucleotide sequence ID" value="NZ_CP024199.1"/>
</dbReference>
<accession>A0ABN5FB40</accession>
<name>A0ABN5FB40_9PROT</name>
<gene>
    <name evidence="1" type="ORF">CSC3H3_01310</name>
</gene>
<dbReference type="Proteomes" id="UP000233458">
    <property type="component" value="Chromosome"/>
</dbReference>
<proteinExistence type="predicted"/>
<reference evidence="1 2" key="1">
    <citation type="submission" date="2017-10" db="EMBL/GenBank/DDBJ databases">
        <title>Biodiversity and function of Thalassospira species in the particle-attached aromatic-hydrocarbon-degrading consortia from the surface seawater of the China South Sea.</title>
        <authorList>
            <person name="Dong C."/>
            <person name="Liu R."/>
            <person name="Shao Z."/>
        </authorList>
    </citation>
    <scope>NUCLEOTIDE SEQUENCE [LARGE SCALE GENOMIC DNA]</scope>
    <source>
        <strain evidence="1 2">CSC3H3</strain>
    </source>
</reference>
<protein>
    <submittedName>
        <fullName evidence="1">Uncharacterized protein</fullName>
    </submittedName>
</protein>
<keyword evidence="2" id="KW-1185">Reference proteome</keyword>
<dbReference type="EMBL" id="CP024199">
    <property type="protein sequence ID" value="AUG51496.1"/>
    <property type="molecule type" value="Genomic_DNA"/>
</dbReference>
<evidence type="ECO:0000313" key="1">
    <source>
        <dbReference type="EMBL" id="AUG51496.1"/>
    </source>
</evidence>